<dbReference type="GO" id="GO:0004497">
    <property type="term" value="F:monooxygenase activity"/>
    <property type="evidence" value="ECO:0007669"/>
    <property type="project" value="InterPro"/>
</dbReference>
<reference evidence="5 6" key="1">
    <citation type="submission" date="2024-01" db="EMBL/GenBank/DDBJ databases">
        <title>The genomes of 5 underutilized Papilionoideae crops provide insights into root nodulation and disease resistanc.</title>
        <authorList>
            <person name="Yuan L."/>
        </authorList>
    </citation>
    <scope>NUCLEOTIDE SEQUENCE [LARGE SCALE GENOMIC DNA]</scope>
    <source>
        <strain evidence="5">ZHUSHIDOU_FW_LH</strain>
        <tissue evidence="5">Leaf</tissue>
    </source>
</reference>
<proteinExistence type="inferred from homology"/>
<protein>
    <recommendedName>
        <fullName evidence="7">Cytochrome P450</fullName>
    </recommendedName>
</protein>
<dbReference type="SUPFAM" id="SSF48264">
    <property type="entry name" value="Cytochrome P450"/>
    <property type="match status" value="1"/>
</dbReference>
<dbReference type="EMBL" id="JAYWIO010000004">
    <property type="protein sequence ID" value="KAK7266553.1"/>
    <property type="molecule type" value="Genomic_DNA"/>
</dbReference>
<dbReference type="PRINTS" id="PR00463">
    <property type="entry name" value="EP450I"/>
</dbReference>
<evidence type="ECO:0000313" key="5">
    <source>
        <dbReference type="EMBL" id="KAK7266553.1"/>
    </source>
</evidence>
<evidence type="ECO:0000256" key="3">
    <source>
        <dbReference type="ARBA" id="ARBA00023004"/>
    </source>
</evidence>
<dbReference type="PANTHER" id="PTHR47955">
    <property type="entry name" value="CYTOCHROME P450 FAMILY 71 PROTEIN"/>
    <property type="match status" value="1"/>
</dbReference>
<organism evidence="5 6">
    <name type="scientific">Crotalaria pallida</name>
    <name type="common">Smooth rattlebox</name>
    <name type="synonym">Crotalaria striata</name>
    <dbReference type="NCBI Taxonomy" id="3830"/>
    <lineage>
        <taxon>Eukaryota</taxon>
        <taxon>Viridiplantae</taxon>
        <taxon>Streptophyta</taxon>
        <taxon>Embryophyta</taxon>
        <taxon>Tracheophyta</taxon>
        <taxon>Spermatophyta</taxon>
        <taxon>Magnoliopsida</taxon>
        <taxon>eudicotyledons</taxon>
        <taxon>Gunneridae</taxon>
        <taxon>Pentapetalae</taxon>
        <taxon>rosids</taxon>
        <taxon>fabids</taxon>
        <taxon>Fabales</taxon>
        <taxon>Fabaceae</taxon>
        <taxon>Papilionoideae</taxon>
        <taxon>50 kb inversion clade</taxon>
        <taxon>genistoids sensu lato</taxon>
        <taxon>core genistoids</taxon>
        <taxon>Crotalarieae</taxon>
        <taxon>Crotalaria</taxon>
    </lineage>
</organism>
<sequence>MVFLTVLSLLLILLLIIKWYFSNSTTTKKSPPSPPRLPRLGNFHQHGLFPHRTLQSLAQKYGPLMLLHFGNVPVLVVSSADATREIMKTHDLVFSNRPQCKLYDILLYNFKDMASAPYGEYWRQIRALSVLHLLSNKRVQSFSCVREEETKTMVQHIKECSISSLTVNLTELFSNVTNDIVCRVSFGKKYRGGGKGRRFQELLLEFMELLGVITLGDFIPWLDWLSKCNYLIG</sequence>
<dbReference type="Pfam" id="PF00067">
    <property type="entry name" value="p450"/>
    <property type="match status" value="1"/>
</dbReference>
<dbReference type="GO" id="GO:0005506">
    <property type="term" value="F:iron ion binding"/>
    <property type="evidence" value="ECO:0007669"/>
    <property type="project" value="InterPro"/>
</dbReference>
<evidence type="ECO:0000256" key="4">
    <source>
        <dbReference type="SAM" id="SignalP"/>
    </source>
</evidence>
<evidence type="ECO:0000256" key="1">
    <source>
        <dbReference type="ARBA" id="ARBA00010617"/>
    </source>
</evidence>
<dbReference type="InterPro" id="IPR036396">
    <property type="entry name" value="Cyt_P450_sf"/>
</dbReference>
<keyword evidence="3" id="KW-0408">Iron</keyword>
<feature type="chain" id="PRO_5042819196" description="Cytochrome P450" evidence="4">
    <location>
        <begin position="25"/>
        <end position="233"/>
    </location>
</feature>
<evidence type="ECO:0000256" key="2">
    <source>
        <dbReference type="ARBA" id="ARBA00022723"/>
    </source>
</evidence>
<comment type="caution">
    <text evidence="5">The sequence shown here is derived from an EMBL/GenBank/DDBJ whole genome shotgun (WGS) entry which is preliminary data.</text>
</comment>
<dbReference type="InterPro" id="IPR001128">
    <property type="entry name" value="Cyt_P450"/>
</dbReference>
<keyword evidence="4" id="KW-0732">Signal</keyword>
<dbReference type="PANTHER" id="PTHR47955:SF15">
    <property type="entry name" value="CYTOCHROME P450 71A2-LIKE"/>
    <property type="match status" value="1"/>
</dbReference>
<dbReference type="GO" id="GO:0020037">
    <property type="term" value="F:heme binding"/>
    <property type="evidence" value="ECO:0007669"/>
    <property type="project" value="InterPro"/>
</dbReference>
<dbReference type="GO" id="GO:0016705">
    <property type="term" value="F:oxidoreductase activity, acting on paired donors, with incorporation or reduction of molecular oxygen"/>
    <property type="evidence" value="ECO:0007669"/>
    <property type="project" value="InterPro"/>
</dbReference>
<evidence type="ECO:0000313" key="6">
    <source>
        <dbReference type="Proteomes" id="UP001372338"/>
    </source>
</evidence>
<comment type="similarity">
    <text evidence="1">Belongs to the cytochrome P450 family.</text>
</comment>
<dbReference type="InterPro" id="IPR002401">
    <property type="entry name" value="Cyt_P450_E_grp-I"/>
</dbReference>
<feature type="signal peptide" evidence="4">
    <location>
        <begin position="1"/>
        <end position="24"/>
    </location>
</feature>
<dbReference type="AlphaFoldDB" id="A0AAN9F7E0"/>
<name>A0AAN9F7E0_CROPI</name>
<keyword evidence="6" id="KW-1185">Reference proteome</keyword>
<gene>
    <name evidence="5" type="ORF">RIF29_19201</name>
</gene>
<dbReference type="Proteomes" id="UP001372338">
    <property type="component" value="Unassembled WGS sequence"/>
</dbReference>
<keyword evidence="2" id="KW-0479">Metal-binding</keyword>
<dbReference type="Gene3D" id="1.10.630.10">
    <property type="entry name" value="Cytochrome P450"/>
    <property type="match status" value="1"/>
</dbReference>
<evidence type="ECO:0008006" key="7">
    <source>
        <dbReference type="Google" id="ProtNLM"/>
    </source>
</evidence>
<accession>A0AAN9F7E0</accession>